<dbReference type="InterPro" id="IPR013785">
    <property type="entry name" value="Aldolase_TIM"/>
</dbReference>
<evidence type="ECO:0000256" key="5">
    <source>
        <dbReference type="ARBA" id="ARBA00023004"/>
    </source>
</evidence>
<dbReference type="Gene3D" id="3.20.20.70">
    <property type="entry name" value="Aldolase class I"/>
    <property type="match status" value="1"/>
</dbReference>
<comment type="subunit">
    <text evidence="8">Homodimer.</text>
</comment>
<comment type="similarity">
    <text evidence="8">Belongs to the radical SAM superfamily. 7-carboxy-7-deazaguanine synthase family.</text>
</comment>
<gene>
    <name evidence="8" type="primary">queE</name>
    <name evidence="10" type="ORF">RINTHH_13730</name>
</gene>
<dbReference type="UniPathway" id="UPA00391"/>
<dbReference type="RefSeq" id="WP_008234233.1">
    <property type="nucleotide sequence ID" value="NZ_CAIY01000044.1"/>
</dbReference>
<dbReference type="Proteomes" id="UP000053051">
    <property type="component" value="Unassembled WGS sequence"/>
</dbReference>
<keyword evidence="2 8" id="KW-0949">S-adenosyl-L-methionine</keyword>
<dbReference type="PROSITE" id="PS51918">
    <property type="entry name" value="RADICAL_SAM"/>
    <property type="match status" value="1"/>
</dbReference>
<keyword evidence="8" id="KW-0671">Queuosine biosynthesis</keyword>
<comment type="caution">
    <text evidence="8">Lacks conserved residue(s) required for the propagation of feature annotation.</text>
</comment>
<dbReference type="HAMAP" id="MF_00917">
    <property type="entry name" value="QueE"/>
    <property type="match status" value="1"/>
</dbReference>
<evidence type="ECO:0000256" key="3">
    <source>
        <dbReference type="ARBA" id="ARBA00022723"/>
    </source>
</evidence>
<dbReference type="GO" id="GO:0016840">
    <property type="term" value="F:carbon-nitrogen lyase activity"/>
    <property type="evidence" value="ECO:0007669"/>
    <property type="project" value="UniProtKB-UniRule"/>
</dbReference>
<feature type="binding site" evidence="8">
    <location>
        <begin position="46"/>
        <end position="48"/>
    </location>
    <ligand>
        <name>S-adenosyl-L-methionine</name>
        <dbReference type="ChEBI" id="CHEBI:59789"/>
    </ligand>
</feature>
<dbReference type="Pfam" id="PF04055">
    <property type="entry name" value="Radical_SAM"/>
    <property type="match status" value="1"/>
</dbReference>
<dbReference type="AlphaFoldDB" id="M1X0I5"/>
<dbReference type="GO" id="GO:0008616">
    <property type="term" value="P:tRNA queuosine(34) biosynthetic process"/>
    <property type="evidence" value="ECO:0007669"/>
    <property type="project" value="UniProtKB-UniRule"/>
</dbReference>
<dbReference type="CDD" id="cd01335">
    <property type="entry name" value="Radical_SAM"/>
    <property type="match status" value="1"/>
</dbReference>
<feature type="binding site" evidence="8">
    <location>
        <position position="40"/>
    </location>
    <ligand>
        <name>[4Fe-4S] cluster</name>
        <dbReference type="ChEBI" id="CHEBI:49883"/>
        <note>4Fe-4S-S-AdoMet</note>
    </ligand>
</feature>
<dbReference type="GO" id="GO:0000287">
    <property type="term" value="F:magnesium ion binding"/>
    <property type="evidence" value="ECO:0007669"/>
    <property type="project" value="UniProtKB-UniRule"/>
</dbReference>
<dbReference type="OrthoDB" id="9792276at2"/>
<accession>M1X0I5</accession>
<dbReference type="PANTHER" id="PTHR42836:SF1">
    <property type="entry name" value="7-CARBOXY-7-DEAZAGUANINE SYNTHASE"/>
    <property type="match status" value="1"/>
</dbReference>
<sequence length="267" mass="30482">MNIRNINQEHSAHLIEVFSGIQGEGLNVGTRQIFIRFALCDLRCHFCDSSNTWKMPEICRIENTPGLRDFQNHLNPVTPEKLLTWVQQQNKPFIHDSISLTGGETLIHTLFLIKFLPQVRDLTKLPVYLETGGHRPQQLAQLIPHLDLVGMDIKLPSVSGENHWQAHKEFLKLCYESKLEVFVKIIVSKNTELMDLKIAGEIVRNVNPGSPIFLQPVTPLDTPTGSINHNLISSPSPKQILMWQVLMKEFVKEVRVLPQTHKILNQL</sequence>
<keyword evidence="1 8" id="KW-0004">4Fe-4S</keyword>
<feature type="binding site" evidence="8">
    <location>
        <position position="101"/>
    </location>
    <ligand>
        <name>substrate</name>
    </ligand>
</feature>
<dbReference type="PANTHER" id="PTHR42836">
    <property type="entry name" value="7-CARBOXY-7-DEAZAGUANINE SYNTHASE"/>
    <property type="match status" value="1"/>
</dbReference>
<evidence type="ECO:0000256" key="6">
    <source>
        <dbReference type="ARBA" id="ARBA00023014"/>
    </source>
</evidence>
<feature type="binding site" evidence="8">
    <location>
        <begin position="21"/>
        <end position="23"/>
    </location>
    <ligand>
        <name>substrate</name>
    </ligand>
</feature>
<dbReference type="STRING" id="1165094.RINTHH_13730"/>
<comment type="cofactor">
    <cofactor evidence="8">
        <name>[4Fe-4S] cluster</name>
        <dbReference type="ChEBI" id="CHEBI:49883"/>
    </cofactor>
    <text evidence="8">Binds 1 [4Fe-4S] cluster. The cluster is coordinated with 3 cysteines and an exchangeable S-adenosyl-L-methionine.</text>
</comment>
<feature type="binding site" evidence="8">
    <location>
        <position position="36"/>
    </location>
    <ligand>
        <name>substrate</name>
    </ligand>
</feature>
<name>M1X0I5_9NOST</name>
<reference evidence="10 11" key="1">
    <citation type="submission" date="2012-05" db="EMBL/GenBank/DDBJ databases">
        <authorList>
            <person name="Hilton J."/>
        </authorList>
    </citation>
    <scope>NUCLEOTIDE SEQUENCE [LARGE SCALE GENOMIC DNA]</scope>
    <source>
        <strain evidence="10 11">HH01</strain>
    </source>
</reference>
<keyword evidence="5 8" id="KW-0408">Iron</keyword>
<evidence type="ECO:0000256" key="7">
    <source>
        <dbReference type="ARBA" id="ARBA00023239"/>
    </source>
</evidence>
<dbReference type="GO" id="GO:1904047">
    <property type="term" value="F:S-adenosyl-L-methionine binding"/>
    <property type="evidence" value="ECO:0007669"/>
    <property type="project" value="UniProtKB-UniRule"/>
</dbReference>
<evidence type="ECO:0000256" key="2">
    <source>
        <dbReference type="ARBA" id="ARBA00022691"/>
    </source>
</evidence>
<dbReference type="InterPro" id="IPR007197">
    <property type="entry name" value="rSAM"/>
</dbReference>
<proteinExistence type="inferred from homology"/>
<feature type="binding site" evidence="8">
    <location>
        <position position="47"/>
    </location>
    <ligand>
        <name>[4Fe-4S] cluster</name>
        <dbReference type="ChEBI" id="CHEBI:49883"/>
        <note>4Fe-4S-S-AdoMet</note>
    </ligand>
</feature>
<organism evidence="10 11">
    <name type="scientific">Richelia intracellularis HH01</name>
    <dbReference type="NCBI Taxonomy" id="1165094"/>
    <lineage>
        <taxon>Bacteria</taxon>
        <taxon>Bacillati</taxon>
        <taxon>Cyanobacteriota</taxon>
        <taxon>Cyanophyceae</taxon>
        <taxon>Nostocales</taxon>
        <taxon>Nostocaceae</taxon>
        <taxon>Richelia</taxon>
    </lineage>
</organism>
<feature type="domain" description="Radical SAM core" evidence="9">
    <location>
        <begin position="27"/>
        <end position="267"/>
    </location>
</feature>
<feature type="binding site" evidence="8">
    <location>
        <position position="49"/>
    </location>
    <ligand>
        <name>Mg(2+)</name>
        <dbReference type="ChEBI" id="CHEBI:18420"/>
    </ligand>
</feature>
<keyword evidence="4 8" id="KW-0460">Magnesium</keyword>
<evidence type="ECO:0000313" key="11">
    <source>
        <dbReference type="Proteomes" id="UP000053051"/>
    </source>
</evidence>
<evidence type="ECO:0000256" key="8">
    <source>
        <dbReference type="HAMAP-Rule" id="MF_00917"/>
    </source>
</evidence>
<evidence type="ECO:0000256" key="4">
    <source>
        <dbReference type="ARBA" id="ARBA00022842"/>
    </source>
</evidence>
<evidence type="ECO:0000256" key="1">
    <source>
        <dbReference type="ARBA" id="ARBA00022485"/>
    </source>
</evidence>
<evidence type="ECO:0000259" key="9">
    <source>
        <dbReference type="PROSITE" id="PS51918"/>
    </source>
</evidence>
<keyword evidence="7 8" id="KW-0456">Lyase</keyword>
<comment type="catalytic activity">
    <reaction evidence="8">
        <text>6-carboxy-5,6,7,8-tetrahydropterin + H(+) = 7-carboxy-7-carbaguanine + NH4(+)</text>
        <dbReference type="Rhea" id="RHEA:27974"/>
        <dbReference type="ChEBI" id="CHEBI:15378"/>
        <dbReference type="ChEBI" id="CHEBI:28938"/>
        <dbReference type="ChEBI" id="CHEBI:61032"/>
        <dbReference type="ChEBI" id="CHEBI:61036"/>
        <dbReference type="EC" id="4.3.99.3"/>
    </reaction>
</comment>
<keyword evidence="11" id="KW-1185">Reference proteome</keyword>
<dbReference type="EMBL" id="CAIY01000044">
    <property type="protein sequence ID" value="CCH67528.1"/>
    <property type="molecule type" value="Genomic_DNA"/>
</dbReference>
<reference evidence="11" key="2">
    <citation type="submission" date="2016-01" db="EMBL/GenBank/DDBJ databases">
        <title>Diatom-associated endosymboitic cyanobacterium lacks core nitrogen metabolism enzymes.</title>
        <authorList>
            <person name="Hilton J.A."/>
            <person name="Foster R.A."/>
            <person name="Tripp H.J."/>
            <person name="Carter B.J."/>
            <person name="Zehr J.P."/>
            <person name="Villareal T.A."/>
        </authorList>
    </citation>
    <scope>NUCLEOTIDE SEQUENCE [LARGE SCALE GENOMIC DNA]</scope>
    <source>
        <strain evidence="11">HH01</strain>
    </source>
</reference>
<dbReference type="EC" id="4.3.99.3" evidence="8"/>
<comment type="function">
    <text evidence="8">Catalyzes the complex heterocyclic radical-mediated conversion of 6-carboxy-5,6,7,8-tetrahydropterin (CPH4) to 7-carboxy-7-deazaguanine (CDG), a step common to the biosynthetic pathways of all 7-deazapurine-containing compounds.</text>
</comment>
<comment type="cofactor">
    <cofactor evidence="8">
        <name>Mg(2+)</name>
        <dbReference type="ChEBI" id="CHEBI:18420"/>
    </cofactor>
</comment>
<keyword evidence="6 8" id="KW-0411">Iron-sulfur</keyword>
<dbReference type="SFLD" id="SFLDS00029">
    <property type="entry name" value="Radical_SAM"/>
    <property type="match status" value="1"/>
</dbReference>
<feature type="binding site" evidence="8">
    <location>
        <position position="103"/>
    </location>
    <ligand>
        <name>S-adenosyl-L-methionine</name>
        <dbReference type="ChEBI" id="CHEBI:59789"/>
    </ligand>
</feature>
<comment type="pathway">
    <text evidence="8">Purine metabolism; 7-cyano-7-deazaguanine biosynthesis.</text>
</comment>
<dbReference type="GO" id="GO:0051539">
    <property type="term" value="F:4 iron, 4 sulfur cluster binding"/>
    <property type="evidence" value="ECO:0007669"/>
    <property type="project" value="UniProtKB-UniRule"/>
</dbReference>
<keyword evidence="3 8" id="KW-0479">Metal-binding</keyword>
<evidence type="ECO:0000313" key="10">
    <source>
        <dbReference type="EMBL" id="CCH67528.1"/>
    </source>
</evidence>
<comment type="caution">
    <text evidence="10">The sequence shown here is derived from an EMBL/GenBank/DDBJ whole genome shotgun (WGS) entry which is preliminary data.</text>
</comment>
<feature type="binding site" evidence="8">
    <location>
        <position position="44"/>
    </location>
    <ligand>
        <name>[4Fe-4S] cluster</name>
        <dbReference type="ChEBI" id="CHEBI:49883"/>
        <note>4Fe-4S-S-AdoMet</note>
    </ligand>
</feature>
<dbReference type="InterPro" id="IPR058240">
    <property type="entry name" value="rSAM_sf"/>
</dbReference>
<protein>
    <recommendedName>
        <fullName evidence="8">7-carboxy-7-deazaguanine synthase</fullName>
        <shortName evidence="8">CDG synthase</shortName>
        <ecNumber evidence="8">4.3.99.3</ecNumber>
    </recommendedName>
    <alternativeName>
        <fullName evidence="8">Queuosine biosynthesis protein QueE</fullName>
    </alternativeName>
</protein>
<dbReference type="SUPFAM" id="SSF102114">
    <property type="entry name" value="Radical SAM enzymes"/>
    <property type="match status" value="1"/>
</dbReference>
<dbReference type="InterPro" id="IPR024924">
    <property type="entry name" value="7-CO-7-deazaguanine_synth-like"/>
</dbReference>
<comment type="cofactor">
    <cofactor evidence="8">
        <name>S-adenosyl-L-methionine</name>
        <dbReference type="ChEBI" id="CHEBI:59789"/>
    </cofactor>
    <text evidence="8">Binds 1 S-adenosyl-L-methionine per subunit.</text>
</comment>